<organism evidence="2 3">
    <name type="scientific">Dendrothele bispora (strain CBS 962.96)</name>
    <dbReference type="NCBI Taxonomy" id="1314807"/>
    <lineage>
        <taxon>Eukaryota</taxon>
        <taxon>Fungi</taxon>
        <taxon>Dikarya</taxon>
        <taxon>Basidiomycota</taxon>
        <taxon>Agaricomycotina</taxon>
        <taxon>Agaricomycetes</taxon>
        <taxon>Agaricomycetidae</taxon>
        <taxon>Agaricales</taxon>
        <taxon>Agaricales incertae sedis</taxon>
        <taxon>Dendrothele</taxon>
    </lineage>
</organism>
<name>A0A4S8KYX5_DENBC</name>
<dbReference type="AlphaFoldDB" id="A0A4S8KYX5"/>
<feature type="compositionally biased region" description="Basic and acidic residues" evidence="1">
    <location>
        <begin position="1"/>
        <end position="14"/>
    </location>
</feature>
<feature type="region of interest" description="Disordered" evidence="1">
    <location>
        <begin position="119"/>
        <end position="170"/>
    </location>
</feature>
<dbReference type="EMBL" id="ML179865">
    <property type="protein sequence ID" value="THU80828.1"/>
    <property type="molecule type" value="Genomic_DNA"/>
</dbReference>
<feature type="compositionally biased region" description="Gly residues" evidence="1">
    <location>
        <begin position="40"/>
        <end position="51"/>
    </location>
</feature>
<evidence type="ECO:0000256" key="1">
    <source>
        <dbReference type="SAM" id="MobiDB-lite"/>
    </source>
</evidence>
<feature type="region of interest" description="Disordered" evidence="1">
    <location>
        <begin position="1"/>
        <end position="70"/>
    </location>
</feature>
<feature type="compositionally biased region" description="Low complexity" evidence="1">
    <location>
        <begin position="22"/>
        <end position="39"/>
    </location>
</feature>
<accession>A0A4S8KYX5</accession>
<proteinExistence type="predicted"/>
<dbReference type="Proteomes" id="UP000297245">
    <property type="component" value="Unassembled WGS sequence"/>
</dbReference>
<feature type="compositionally biased region" description="Basic and acidic residues" evidence="1">
    <location>
        <begin position="159"/>
        <end position="170"/>
    </location>
</feature>
<evidence type="ECO:0000313" key="3">
    <source>
        <dbReference type="Proteomes" id="UP000297245"/>
    </source>
</evidence>
<protein>
    <submittedName>
        <fullName evidence="2">Uncharacterized protein</fullName>
    </submittedName>
</protein>
<evidence type="ECO:0000313" key="2">
    <source>
        <dbReference type="EMBL" id="THU80828.1"/>
    </source>
</evidence>
<reference evidence="2 3" key="1">
    <citation type="journal article" date="2019" name="Nat. Ecol. Evol.">
        <title>Megaphylogeny resolves global patterns of mushroom evolution.</title>
        <authorList>
            <person name="Varga T."/>
            <person name="Krizsan K."/>
            <person name="Foldi C."/>
            <person name="Dima B."/>
            <person name="Sanchez-Garcia M."/>
            <person name="Sanchez-Ramirez S."/>
            <person name="Szollosi G.J."/>
            <person name="Szarkandi J.G."/>
            <person name="Papp V."/>
            <person name="Albert L."/>
            <person name="Andreopoulos W."/>
            <person name="Angelini C."/>
            <person name="Antonin V."/>
            <person name="Barry K.W."/>
            <person name="Bougher N.L."/>
            <person name="Buchanan P."/>
            <person name="Buyck B."/>
            <person name="Bense V."/>
            <person name="Catcheside P."/>
            <person name="Chovatia M."/>
            <person name="Cooper J."/>
            <person name="Damon W."/>
            <person name="Desjardin D."/>
            <person name="Finy P."/>
            <person name="Geml J."/>
            <person name="Haridas S."/>
            <person name="Hughes K."/>
            <person name="Justo A."/>
            <person name="Karasinski D."/>
            <person name="Kautmanova I."/>
            <person name="Kiss B."/>
            <person name="Kocsube S."/>
            <person name="Kotiranta H."/>
            <person name="LaButti K.M."/>
            <person name="Lechner B.E."/>
            <person name="Liimatainen K."/>
            <person name="Lipzen A."/>
            <person name="Lukacs Z."/>
            <person name="Mihaltcheva S."/>
            <person name="Morgado L.N."/>
            <person name="Niskanen T."/>
            <person name="Noordeloos M.E."/>
            <person name="Ohm R.A."/>
            <person name="Ortiz-Santana B."/>
            <person name="Ovrebo C."/>
            <person name="Racz N."/>
            <person name="Riley R."/>
            <person name="Savchenko A."/>
            <person name="Shiryaev A."/>
            <person name="Soop K."/>
            <person name="Spirin V."/>
            <person name="Szebenyi C."/>
            <person name="Tomsovsky M."/>
            <person name="Tulloss R.E."/>
            <person name="Uehling J."/>
            <person name="Grigoriev I.V."/>
            <person name="Vagvolgyi C."/>
            <person name="Papp T."/>
            <person name="Martin F.M."/>
            <person name="Miettinen O."/>
            <person name="Hibbett D.S."/>
            <person name="Nagy L.G."/>
        </authorList>
    </citation>
    <scope>NUCLEOTIDE SEQUENCE [LARGE SCALE GENOMIC DNA]</scope>
    <source>
        <strain evidence="2 3">CBS 962.96</strain>
    </source>
</reference>
<gene>
    <name evidence="2" type="ORF">K435DRAFT_873955</name>
</gene>
<keyword evidence="3" id="KW-1185">Reference proteome</keyword>
<sequence>MTAGRLAKEKEAYGHHGPSSWQQQQQQQQQFGAFGPGPAALGGMGGGGGTAQGLRRFSGSEGDRSGSGDIPAVMENEVWLCITLIWMKRVDKEGMPVDGLKKRGGYIWLVDLERNKFNSTNLGPSGGKPAPRDGPNPSGVLVHRDGGRVPEPQQLKTPEGSERGTVCRDN</sequence>